<dbReference type="EMBL" id="CM017629">
    <property type="protein sequence ID" value="TYH61400.1"/>
    <property type="molecule type" value="Genomic_DNA"/>
</dbReference>
<evidence type="ECO:0000256" key="7">
    <source>
        <dbReference type="ARBA" id="ARBA00022801"/>
    </source>
</evidence>
<dbReference type="SUPFAM" id="SSF56672">
    <property type="entry name" value="DNA/RNA polymerases"/>
    <property type="match status" value="1"/>
</dbReference>
<evidence type="ECO:0000256" key="9">
    <source>
        <dbReference type="SAM" id="MobiDB-lite"/>
    </source>
</evidence>
<keyword evidence="5" id="KW-0064">Aspartyl protease</keyword>
<dbReference type="Proteomes" id="UP000322667">
    <property type="component" value="Chromosome D07"/>
</dbReference>
<evidence type="ECO:0000256" key="4">
    <source>
        <dbReference type="ARBA" id="ARBA00022722"/>
    </source>
</evidence>
<keyword evidence="7" id="KW-0378">Hydrolase</keyword>
<evidence type="ECO:0000256" key="6">
    <source>
        <dbReference type="ARBA" id="ARBA00022759"/>
    </source>
</evidence>
<dbReference type="PANTHER" id="PTHR33064:SF37">
    <property type="entry name" value="RIBONUCLEASE H"/>
    <property type="match status" value="1"/>
</dbReference>
<dbReference type="GO" id="GO:0004519">
    <property type="term" value="F:endonuclease activity"/>
    <property type="evidence" value="ECO:0007669"/>
    <property type="project" value="UniProtKB-KW"/>
</dbReference>
<organism evidence="11 12">
    <name type="scientific">Gossypium tomentosum</name>
    <name type="common">Hawaiian cotton</name>
    <name type="synonym">Gossypium sandvicense</name>
    <dbReference type="NCBI Taxonomy" id="34277"/>
    <lineage>
        <taxon>Eukaryota</taxon>
        <taxon>Viridiplantae</taxon>
        <taxon>Streptophyta</taxon>
        <taxon>Embryophyta</taxon>
        <taxon>Tracheophyta</taxon>
        <taxon>Spermatophyta</taxon>
        <taxon>Magnoliopsida</taxon>
        <taxon>eudicotyledons</taxon>
        <taxon>Gunneridae</taxon>
        <taxon>Pentapetalae</taxon>
        <taxon>rosids</taxon>
        <taxon>malvids</taxon>
        <taxon>Malvales</taxon>
        <taxon>Malvaceae</taxon>
        <taxon>Malvoideae</taxon>
        <taxon>Gossypium</taxon>
    </lineage>
</organism>
<dbReference type="Gene3D" id="3.30.420.10">
    <property type="entry name" value="Ribonuclease H-like superfamily/Ribonuclease H"/>
    <property type="match status" value="1"/>
</dbReference>
<dbReference type="InterPro" id="IPR043502">
    <property type="entry name" value="DNA/RNA_pol_sf"/>
</dbReference>
<keyword evidence="1" id="KW-0645">Protease</keyword>
<keyword evidence="6" id="KW-0255">Endonuclease</keyword>
<dbReference type="InterPro" id="IPR043128">
    <property type="entry name" value="Rev_trsase/Diguanyl_cyclase"/>
</dbReference>
<keyword evidence="12" id="KW-1185">Reference proteome</keyword>
<evidence type="ECO:0000256" key="2">
    <source>
        <dbReference type="ARBA" id="ARBA00022679"/>
    </source>
</evidence>
<evidence type="ECO:0000313" key="12">
    <source>
        <dbReference type="Proteomes" id="UP000322667"/>
    </source>
</evidence>
<dbReference type="Pfam" id="PF17917">
    <property type="entry name" value="RT_RNaseH"/>
    <property type="match status" value="1"/>
</dbReference>
<dbReference type="GO" id="GO:0003964">
    <property type="term" value="F:RNA-directed DNA polymerase activity"/>
    <property type="evidence" value="ECO:0007669"/>
    <property type="project" value="UniProtKB-KW"/>
</dbReference>
<feature type="compositionally biased region" description="Basic and acidic residues" evidence="9">
    <location>
        <begin position="353"/>
        <end position="362"/>
    </location>
</feature>
<dbReference type="GO" id="GO:0003676">
    <property type="term" value="F:nucleic acid binding"/>
    <property type="evidence" value="ECO:0007669"/>
    <property type="project" value="InterPro"/>
</dbReference>
<evidence type="ECO:0000313" key="11">
    <source>
        <dbReference type="EMBL" id="TYH61400.1"/>
    </source>
</evidence>
<dbReference type="PANTHER" id="PTHR33064">
    <property type="entry name" value="POL PROTEIN"/>
    <property type="match status" value="1"/>
</dbReference>
<dbReference type="GO" id="GO:0004190">
    <property type="term" value="F:aspartic-type endopeptidase activity"/>
    <property type="evidence" value="ECO:0007669"/>
    <property type="project" value="UniProtKB-KW"/>
</dbReference>
<feature type="compositionally biased region" description="Polar residues" evidence="9">
    <location>
        <begin position="322"/>
        <end position="334"/>
    </location>
</feature>
<gene>
    <name evidence="11" type="ORF">ES332_D07G049200v1</name>
</gene>
<sequence>MLDRCRANGLVLSPTKMKIAQSKIEFLGAIIETGKIKLQPHIIKKVVSFKESDLMQTKGLRSFLGLLNYARAYIPNMGRLLSPLYAKISPKGEKQLNSEDWKLIQRIKDQVQKLPDLDLAPPKCFIILETDGCMEGWGGVCKWKLDEFGPKSSEKICAYASGKFFPLKSTIDAEIHAAMNSLEIFKIHYLDKPSLTLRTDCQAIISFFNRISNHKPSRIRWVGFTDYITGLGIPVKFEHIKGDDNKLADSLSRLINLFIYDTECLKDPEIPLITEAVNERFQSVAAGTMSRELQQKSAAILACTVNSLINRRCSWQDPLEYQSSTSVTTGGNWKQSKHAPSRISKTHSIMWRKSKEEKRHTWQDQQGVTTGQTTGFPTHEPLTASSNSDHVESKISSEISTQSRRRK</sequence>
<keyword evidence="2" id="KW-0808">Transferase</keyword>
<evidence type="ECO:0000259" key="10">
    <source>
        <dbReference type="Pfam" id="PF17917"/>
    </source>
</evidence>
<dbReference type="GO" id="GO:0006508">
    <property type="term" value="P:proteolysis"/>
    <property type="evidence" value="ECO:0007669"/>
    <property type="project" value="UniProtKB-KW"/>
</dbReference>
<feature type="domain" description="Reverse transcriptase RNase H-like" evidence="10">
    <location>
        <begin position="126"/>
        <end position="222"/>
    </location>
</feature>
<dbReference type="InterPro" id="IPR051320">
    <property type="entry name" value="Viral_Replic_Matur_Polypro"/>
</dbReference>
<keyword evidence="3" id="KW-0548">Nucleotidyltransferase</keyword>
<feature type="compositionally biased region" description="Polar residues" evidence="9">
    <location>
        <begin position="396"/>
        <end position="407"/>
    </location>
</feature>
<evidence type="ECO:0000256" key="5">
    <source>
        <dbReference type="ARBA" id="ARBA00022750"/>
    </source>
</evidence>
<proteinExistence type="predicted"/>
<feature type="compositionally biased region" description="Low complexity" evidence="9">
    <location>
        <begin position="363"/>
        <end position="378"/>
    </location>
</feature>
<dbReference type="InterPro" id="IPR041373">
    <property type="entry name" value="RT_RNaseH"/>
</dbReference>
<dbReference type="Gene3D" id="3.30.70.270">
    <property type="match status" value="1"/>
</dbReference>
<keyword evidence="4" id="KW-0540">Nuclease</keyword>
<keyword evidence="8" id="KW-0695">RNA-directed DNA polymerase</keyword>
<dbReference type="InterPro" id="IPR036397">
    <property type="entry name" value="RNaseH_sf"/>
</dbReference>
<feature type="region of interest" description="Disordered" evidence="9">
    <location>
        <begin position="322"/>
        <end position="407"/>
    </location>
</feature>
<evidence type="ECO:0000256" key="8">
    <source>
        <dbReference type="ARBA" id="ARBA00022918"/>
    </source>
</evidence>
<protein>
    <recommendedName>
        <fullName evidence="10">Reverse transcriptase RNase H-like domain-containing protein</fullName>
    </recommendedName>
</protein>
<evidence type="ECO:0000256" key="3">
    <source>
        <dbReference type="ARBA" id="ARBA00022695"/>
    </source>
</evidence>
<accession>A0A5D2K2S0</accession>
<reference evidence="11 12" key="1">
    <citation type="submission" date="2019-07" db="EMBL/GenBank/DDBJ databases">
        <title>WGS assembly of Gossypium tomentosum.</title>
        <authorList>
            <person name="Chen Z.J."/>
            <person name="Sreedasyam A."/>
            <person name="Ando A."/>
            <person name="Song Q."/>
            <person name="De L."/>
            <person name="Hulse-Kemp A."/>
            <person name="Ding M."/>
            <person name="Ye W."/>
            <person name="Kirkbride R."/>
            <person name="Jenkins J."/>
            <person name="Plott C."/>
            <person name="Lovell J."/>
            <person name="Lin Y.-M."/>
            <person name="Vaughn R."/>
            <person name="Liu B."/>
            <person name="Li W."/>
            <person name="Simpson S."/>
            <person name="Scheffler B."/>
            <person name="Saski C."/>
            <person name="Grover C."/>
            <person name="Hu G."/>
            <person name="Conover J."/>
            <person name="Carlson J."/>
            <person name="Shu S."/>
            <person name="Boston L."/>
            <person name="Williams M."/>
            <person name="Peterson D."/>
            <person name="Mcgee K."/>
            <person name="Jones D."/>
            <person name="Wendel J."/>
            <person name="Stelly D."/>
            <person name="Grimwood J."/>
            <person name="Schmutz J."/>
        </authorList>
    </citation>
    <scope>NUCLEOTIDE SEQUENCE [LARGE SCALE GENOMIC DNA]</scope>
    <source>
        <strain evidence="11">7179.01</strain>
    </source>
</reference>
<dbReference type="AlphaFoldDB" id="A0A5D2K2S0"/>
<name>A0A5D2K2S0_GOSTO</name>
<evidence type="ECO:0000256" key="1">
    <source>
        <dbReference type="ARBA" id="ARBA00022670"/>
    </source>
</evidence>